<sequence>MMTRVWYPQLDIYHAIRRVAALLYFWEKSTAPLERLYISDFYFANPPLLHSVHMPADVRATFKDLEIQKPEKSFLTYPTPSILFHKMESIQKKAVQAMAARNLLSSDALHEGNASLSCSGEEFAESRVVGGLSERDIKVIEFLARSFSQISEGDSVDLRKRTGLRRMV</sequence>
<dbReference type="RefSeq" id="WP_012639476.1">
    <property type="nucleotide sequence ID" value="NC_011901.1"/>
</dbReference>
<dbReference type="STRING" id="396588.Tgr7_2940"/>
<dbReference type="EMBL" id="CP001339">
    <property type="protein sequence ID" value="ACL74013.1"/>
    <property type="molecule type" value="Genomic_DNA"/>
</dbReference>
<evidence type="ECO:0000313" key="1">
    <source>
        <dbReference type="EMBL" id="ACL74013.1"/>
    </source>
</evidence>
<accession>B8GP93</accession>
<dbReference type="eggNOG" id="ENOG5033EF7">
    <property type="taxonomic scope" value="Bacteria"/>
</dbReference>
<protein>
    <submittedName>
        <fullName evidence="1">Uncharacterized protein</fullName>
    </submittedName>
</protein>
<dbReference type="Proteomes" id="UP000002383">
    <property type="component" value="Chromosome"/>
</dbReference>
<reference evidence="1 2" key="1">
    <citation type="journal article" date="2011" name="Stand. Genomic Sci.">
        <title>Complete genome sequence of 'Thioalkalivibrio sulfidophilus' HL-EbGr7.</title>
        <authorList>
            <person name="Muyzer G."/>
            <person name="Sorokin D.Y."/>
            <person name="Mavromatis K."/>
            <person name="Lapidus A."/>
            <person name="Clum A."/>
            <person name="Ivanova N."/>
            <person name="Pati A."/>
            <person name="d'Haeseleer P."/>
            <person name="Woyke T."/>
            <person name="Kyrpides N.C."/>
        </authorList>
    </citation>
    <scope>NUCLEOTIDE SEQUENCE [LARGE SCALE GENOMIC DNA]</scope>
    <source>
        <strain evidence="1 2">HL-EbGR7</strain>
    </source>
</reference>
<dbReference type="InterPro" id="IPR046901">
    <property type="entry name" value="ABC-3C_MC5"/>
</dbReference>
<dbReference type="Pfam" id="PF20291">
    <property type="entry name" value="MC5"/>
    <property type="match status" value="1"/>
</dbReference>
<proteinExistence type="predicted"/>
<dbReference type="KEGG" id="tgr:Tgr7_2940"/>
<keyword evidence="2" id="KW-1185">Reference proteome</keyword>
<dbReference type="HOGENOM" id="CLU_1516510_0_0_6"/>
<name>B8GP93_THISH</name>
<gene>
    <name evidence="1" type="ordered locus">Tgr7_2940</name>
</gene>
<dbReference type="OrthoDB" id="7058884at2"/>
<evidence type="ECO:0000313" key="2">
    <source>
        <dbReference type="Proteomes" id="UP000002383"/>
    </source>
</evidence>
<organism evidence="1 2">
    <name type="scientific">Thioalkalivibrio sulfidiphilus (strain HL-EbGR7)</name>
    <dbReference type="NCBI Taxonomy" id="396588"/>
    <lineage>
        <taxon>Bacteria</taxon>
        <taxon>Pseudomonadati</taxon>
        <taxon>Pseudomonadota</taxon>
        <taxon>Gammaproteobacteria</taxon>
        <taxon>Chromatiales</taxon>
        <taxon>Ectothiorhodospiraceae</taxon>
        <taxon>Thioalkalivibrio</taxon>
    </lineage>
</organism>
<dbReference type="AlphaFoldDB" id="B8GP93"/>